<keyword evidence="2 4" id="KW-0238">DNA-binding</keyword>
<feature type="DNA-binding region" description="H-T-H motif" evidence="4">
    <location>
        <begin position="29"/>
        <end position="48"/>
    </location>
</feature>
<dbReference type="PROSITE" id="PS50977">
    <property type="entry name" value="HTH_TETR_2"/>
    <property type="match status" value="1"/>
</dbReference>
<evidence type="ECO:0000256" key="1">
    <source>
        <dbReference type="ARBA" id="ARBA00023015"/>
    </source>
</evidence>
<evidence type="ECO:0000259" key="5">
    <source>
        <dbReference type="PROSITE" id="PS50977"/>
    </source>
</evidence>
<dbReference type="Gene3D" id="1.10.357.10">
    <property type="entry name" value="Tetracycline Repressor, domain 2"/>
    <property type="match status" value="1"/>
</dbReference>
<dbReference type="GO" id="GO:0003700">
    <property type="term" value="F:DNA-binding transcription factor activity"/>
    <property type="evidence" value="ECO:0007669"/>
    <property type="project" value="TreeGrafter"/>
</dbReference>
<dbReference type="AlphaFoldDB" id="A0A849HMT6"/>
<dbReference type="InterPro" id="IPR050109">
    <property type="entry name" value="HTH-type_TetR-like_transc_reg"/>
</dbReference>
<dbReference type="PANTHER" id="PTHR30055">
    <property type="entry name" value="HTH-TYPE TRANSCRIPTIONAL REGULATOR RUTR"/>
    <property type="match status" value="1"/>
</dbReference>
<dbReference type="PRINTS" id="PR00455">
    <property type="entry name" value="HTHTETR"/>
</dbReference>
<protein>
    <submittedName>
        <fullName evidence="6">TetR family transcriptional regulator</fullName>
    </submittedName>
</protein>
<dbReference type="Pfam" id="PF17754">
    <property type="entry name" value="TetR_C_14"/>
    <property type="match status" value="1"/>
</dbReference>
<proteinExistence type="predicted"/>
<dbReference type="InterPro" id="IPR001647">
    <property type="entry name" value="HTH_TetR"/>
</dbReference>
<dbReference type="PANTHER" id="PTHR30055:SF238">
    <property type="entry name" value="MYCOFACTOCIN BIOSYNTHESIS TRANSCRIPTIONAL REGULATOR MFTR-RELATED"/>
    <property type="match status" value="1"/>
</dbReference>
<comment type="caution">
    <text evidence="6">The sequence shown here is derived from an EMBL/GenBank/DDBJ whole genome shotgun (WGS) entry which is preliminary data.</text>
</comment>
<organism evidence="6 7">
    <name type="scientific">Knoellia koreensis</name>
    <dbReference type="NCBI Taxonomy" id="2730921"/>
    <lineage>
        <taxon>Bacteria</taxon>
        <taxon>Bacillati</taxon>
        <taxon>Actinomycetota</taxon>
        <taxon>Actinomycetes</taxon>
        <taxon>Micrococcales</taxon>
        <taxon>Intrasporangiaceae</taxon>
        <taxon>Knoellia</taxon>
    </lineage>
</organism>
<reference evidence="6 7" key="1">
    <citation type="submission" date="2020-04" db="EMBL/GenBank/DDBJ databases">
        <title>Knoellia sp. isolate from air conditioner.</title>
        <authorList>
            <person name="Chea S."/>
            <person name="Kim D.-U."/>
        </authorList>
    </citation>
    <scope>NUCLEOTIDE SEQUENCE [LARGE SCALE GENOMIC DNA]</scope>
    <source>
        <strain evidence="6 7">DB2414S</strain>
    </source>
</reference>
<evidence type="ECO:0000256" key="2">
    <source>
        <dbReference type="ARBA" id="ARBA00023125"/>
    </source>
</evidence>
<feature type="domain" description="HTH tetR-type" evidence="5">
    <location>
        <begin position="6"/>
        <end position="66"/>
    </location>
</feature>
<evidence type="ECO:0000256" key="3">
    <source>
        <dbReference type="ARBA" id="ARBA00023163"/>
    </source>
</evidence>
<gene>
    <name evidence="6" type="ORF">HJG52_17045</name>
</gene>
<dbReference type="InterPro" id="IPR023772">
    <property type="entry name" value="DNA-bd_HTH_TetR-type_CS"/>
</dbReference>
<dbReference type="InterPro" id="IPR009057">
    <property type="entry name" value="Homeodomain-like_sf"/>
</dbReference>
<dbReference type="GO" id="GO:0000976">
    <property type="term" value="F:transcription cis-regulatory region binding"/>
    <property type="evidence" value="ECO:0007669"/>
    <property type="project" value="TreeGrafter"/>
</dbReference>
<dbReference type="EMBL" id="JABEPQ010000004">
    <property type="protein sequence ID" value="NNM47701.1"/>
    <property type="molecule type" value="Genomic_DNA"/>
</dbReference>
<name>A0A849HMT6_9MICO</name>
<accession>A0A849HMT6</accession>
<evidence type="ECO:0000313" key="6">
    <source>
        <dbReference type="EMBL" id="NNM47701.1"/>
    </source>
</evidence>
<dbReference type="Pfam" id="PF00440">
    <property type="entry name" value="TetR_N"/>
    <property type="match status" value="1"/>
</dbReference>
<dbReference type="Proteomes" id="UP000588586">
    <property type="component" value="Unassembled WGS sequence"/>
</dbReference>
<dbReference type="SUPFAM" id="SSF46689">
    <property type="entry name" value="Homeodomain-like"/>
    <property type="match status" value="1"/>
</dbReference>
<dbReference type="RefSeq" id="WP_171244811.1">
    <property type="nucleotide sequence ID" value="NZ_JABEPQ010000004.1"/>
</dbReference>
<evidence type="ECO:0000256" key="4">
    <source>
        <dbReference type="PROSITE-ProRule" id="PRU00335"/>
    </source>
</evidence>
<keyword evidence="3" id="KW-0804">Transcription</keyword>
<dbReference type="InterPro" id="IPR041347">
    <property type="entry name" value="MftR_C"/>
</dbReference>
<keyword evidence="7" id="KW-1185">Reference proteome</keyword>
<dbReference type="PROSITE" id="PS01081">
    <property type="entry name" value="HTH_TETR_1"/>
    <property type="match status" value="1"/>
</dbReference>
<keyword evidence="1" id="KW-0805">Transcription regulation</keyword>
<evidence type="ECO:0000313" key="7">
    <source>
        <dbReference type="Proteomes" id="UP000588586"/>
    </source>
</evidence>
<sequence>MSRWEPDAGGRLREAALELFATTGYEATTVAQIAARAGLTSRTFFRHFPDKPEVLFAGSDTLEQKMVAALRAAPLEASPRRALDDALDVAVALLSERADFARRRHHVIAANPALLERETMKLARLSTALATALHERGVGQRPAAMAAQAAVAAFGVAFDQWAREPGANLRRLVEENLDLLVGLVRDK</sequence>